<reference evidence="1" key="2">
    <citation type="journal article" date="2015" name="Data Brief">
        <title>Shoot transcriptome of the giant reed, Arundo donax.</title>
        <authorList>
            <person name="Barrero R.A."/>
            <person name="Guerrero F.D."/>
            <person name="Moolhuijzen P."/>
            <person name="Goolsby J.A."/>
            <person name="Tidwell J."/>
            <person name="Bellgard S.E."/>
            <person name="Bellgard M.I."/>
        </authorList>
    </citation>
    <scope>NUCLEOTIDE SEQUENCE</scope>
    <source>
        <tissue evidence="1">Shoot tissue taken approximately 20 cm above the soil surface</tissue>
    </source>
</reference>
<sequence length="23" mass="2694">MIYQTVSDLLDFSTVYMKVKPSK</sequence>
<dbReference type="AlphaFoldDB" id="A0A0A9AEA9"/>
<protein>
    <submittedName>
        <fullName evidence="1">Uncharacterized protein</fullName>
    </submittedName>
</protein>
<organism evidence="1">
    <name type="scientific">Arundo donax</name>
    <name type="common">Giant reed</name>
    <name type="synonym">Donax arundinaceus</name>
    <dbReference type="NCBI Taxonomy" id="35708"/>
    <lineage>
        <taxon>Eukaryota</taxon>
        <taxon>Viridiplantae</taxon>
        <taxon>Streptophyta</taxon>
        <taxon>Embryophyta</taxon>
        <taxon>Tracheophyta</taxon>
        <taxon>Spermatophyta</taxon>
        <taxon>Magnoliopsida</taxon>
        <taxon>Liliopsida</taxon>
        <taxon>Poales</taxon>
        <taxon>Poaceae</taxon>
        <taxon>PACMAD clade</taxon>
        <taxon>Arundinoideae</taxon>
        <taxon>Arundineae</taxon>
        <taxon>Arundo</taxon>
    </lineage>
</organism>
<dbReference type="EMBL" id="GBRH01248429">
    <property type="protein sequence ID" value="JAD49466.1"/>
    <property type="molecule type" value="Transcribed_RNA"/>
</dbReference>
<name>A0A0A9AEA9_ARUDO</name>
<evidence type="ECO:0000313" key="1">
    <source>
        <dbReference type="EMBL" id="JAD49466.1"/>
    </source>
</evidence>
<proteinExistence type="predicted"/>
<accession>A0A0A9AEA9</accession>
<reference evidence="1" key="1">
    <citation type="submission" date="2014-09" db="EMBL/GenBank/DDBJ databases">
        <authorList>
            <person name="Magalhaes I.L.F."/>
            <person name="Oliveira U."/>
            <person name="Santos F.R."/>
            <person name="Vidigal T.H.D.A."/>
            <person name="Brescovit A.D."/>
            <person name="Santos A.J."/>
        </authorList>
    </citation>
    <scope>NUCLEOTIDE SEQUENCE</scope>
    <source>
        <tissue evidence="1">Shoot tissue taken approximately 20 cm above the soil surface</tissue>
    </source>
</reference>